<reference evidence="2 3" key="1">
    <citation type="journal article" date="2021" name="Microorganisms">
        <title>Genome Evolution of Filamentous Cyanobacterium Nostoc Species: From Facultative Symbiosis to Free Living.</title>
        <authorList>
            <person name="Huo D."/>
            <person name="Li H."/>
            <person name="Cai F."/>
            <person name="Guo X."/>
            <person name="Qiao Z."/>
            <person name="Wang W."/>
            <person name="Yu G."/>
            <person name="Li R."/>
        </authorList>
    </citation>
    <scope>NUCLEOTIDE SEQUENCE [LARGE SCALE GENOMIC DNA]</scope>
    <source>
        <strain evidence="2 3">CHAB 5714</strain>
    </source>
</reference>
<evidence type="ECO:0000259" key="1">
    <source>
        <dbReference type="Pfam" id="PF12965"/>
    </source>
</evidence>
<dbReference type="PANTHER" id="PTHR34985:SF1">
    <property type="entry name" value="SLR0554 PROTEIN"/>
    <property type="match status" value="1"/>
</dbReference>
<evidence type="ECO:0000313" key="2">
    <source>
        <dbReference type="EMBL" id="MCC5604130.1"/>
    </source>
</evidence>
<dbReference type="EMBL" id="JAIVFQ010000110">
    <property type="protein sequence ID" value="MCC5604130.1"/>
    <property type="molecule type" value="Genomic_DNA"/>
</dbReference>
<evidence type="ECO:0000313" key="3">
    <source>
        <dbReference type="Proteomes" id="UP001199525"/>
    </source>
</evidence>
<gene>
    <name evidence="2" type="ORF">LC586_34425</name>
</gene>
<dbReference type="InterPro" id="IPR024385">
    <property type="entry name" value="DUF3854"/>
</dbReference>
<dbReference type="NCBIfam" id="NF042913">
    <property type="entry name" value="CyRepA1"/>
    <property type="match status" value="1"/>
</dbReference>
<accession>A0ABS8IIM6</accession>
<proteinExistence type="predicted"/>
<protein>
    <submittedName>
        <fullName evidence="2">DUF3854 domain-containing protein</fullName>
    </submittedName>
</protein>
<sequence length="766" mass="86579">MRIIETDSQALHLQEWLNSGVDEEIFHLNGRSLYGTTPYEYLLYSPKISRRNDGRLRDRDLKKYQHIELGGWWCSGIDPLNNYVPMVWGCFKPDHPRRDRQKIHKFIKYEHPYREETRAFFLLVPLRIWVKVSLRCGIPITEEDLQHPGGFWHWVWRHNVPVTIVEGVKKAGALLTAGYAAIAIPGVNAAGSCYNYSGSNPKNLIAALDKAISKGGHHLLCCSAQKAKSKWGTQALEERFRRKYPELRILRIDSESVADPSHAAFGCIAHLNEILTQYDLVIASPSLETGVSIDIRGHFDGVWGIFQGVQPVNSVRQMLARVRETVDRHIWVREWGMSVVGNGSTSIGGLLRSQDVATQANIALLSAADNDDYSYVDQNFQPESLQTWGKRGSVINVEMRRYRESVLAGLVEDGYTVVNAQDADDDEGGAVIDSVKAASVELYAAECEAIADSHELSGAELKKLQDKRAKTKTERHQQRKAELSRRYEIDVTPDLVEKDDDGWYPQLRMHYYLTLGREFLTNRDAKRAKAQLEAGENSIWKPDFNKGQLLPAVLLLENLQMLQFLTPDVQLRGSDEKMVEFKALAVQYRHVIKNYLNVSISEKLTPVAIAQKLLAKIDLKLDYVGRLGSRENRECVYRFVAPDDERDSIFGQWLNRDEAFQNELVSVSNNISTITPVIDTQSQDIPQTLTPVESPVTQGWKGLKLKMRQGLDSAGRFYTELVSQVGEAVGVADGEPYWNGYLGQWQVWVNFAGGCKSVVCDWLAVV</sequence>
<dbReference type="RefSeq" id="WP_229489954.1">
    <property type="nucleotide sequence ID" value="NZ_JAIVFQ010000110.1"/>
</dbReference>
<dbReference type="PANTHER" id="PTHR34985">
    <property type="entry name" value="SLR0554 PROTEIN"/>
    <property type="match status" value="1"/>
</dbReference>
<dbReference type="Pfam" id="PF12965">
    <property type="entry name" value="DUF3854"/>
    <property type="match status" value="1"/>
</dbReference>
<comment type="caution">
    <text evidence="2">The sequence shown here is derived from an EMBL/GenBank/DDBJ whole genome shotgun (WGS) entry which is preliminary data.</text>
</comment>
<dbReference type="Proteomes" id="UP001199525">
    <property type="component" value="Unassembled WGS sequence"/>
</dbReference>
<dbReference type="InterPro" id="IPR049996">
    <property type="entry name" value="Slr7037-like"/>
</dbReference>
<feature type="domain" description="DUF3854" evidence="1">
    <location>
        <begin position="151"/>
        <end position="221"/>
    </location>
</feature>
<name>A0ABS8IIM6_9NOSO</name>
<organism evidence="2 3">
    <name type="scientific">Nostoc favosum CHAB5714</name>
    <dbReference type="NCBI Taxonomy" id="2780399"/>
    <lineage>
        <taxon>Bacteria</taxon>
        <taxon>Bacillati</taxon>
        <taxon>Cyanobacteriota</taxon>
        <taxon>Cyanophyceae</taxon>
        <taxon>Nostocales</taxon>
        <taxon>Nostocaceae</taxon>
        <taxon>Nostoc</taxon>
        <taxon>Nostoc favosum</taxon>
    </lineage>
</organism>
<keyword evidence="3" id="KW-1185">Reference proteome</keyword>